<dbReference type="EMBL" id="LS483372">
    <property type="protein sequence ID" value="SQF90308.1"/>
    <property type="molecule type" value="Genomic_DNA"/>
</dbReference>
<proteinExistence type="predicted"/>
<protein>
    <submittedName>
        <fullName evidence="1">Uncharacterized protein</fullName>
    </submittedName>
</protein>
<accession>A0A8B4I416</accession>
<dbReference type="AlphaFoldDB" id="A0A8B4I416"/>
<gene>
    <name evidence="1" type="ORF">NCTC10038_01705</name>
</gene>
<dbReference type="Proteomes" id="UP000248640">
    <property type="component" value="Chromosome 1"/>
</dbReference>
<dbReference type="GeneID" id="61639931"/>
<evidence type="ECO:0000313" key="2">
    <source>
        <dbReference type="Proteomes" id="UP000248640"/>
    </source>
</evidence>
<dbReference type="RefSeq" id="WP_155512281.1">
    <property type="nucleotide sequence ID" value="NZ_CBCRXZ010000015.1"/>
</dbReference>
<sequence>MTEEQQIVLMLKGLVSELPPEGREQYEAAYKQIKEISASSEAAGIALCVLGAEMAAS</sequence>
<name>A0A8B4I416_PSEFL</name>
<evidence type="ECO:0000313" key="1">
    <source>
        <dbReference type="EMBL" id="SQF90308.1"/>
    </source>
</evidence>
<reference evidence="1 2" key="1">
    <citation type="submission" date="2018-06" db="EMBL/GenBank/DDBJ databases">
        <authorList>
            <consortium name="Pathogen Informatics"/>
            <person name="Doyle S."/>
        </authorList>
    </citation>
    <scope>NUCLEOTIDE SEQUENCE [LARGE SCALE GENOMIC DNA]</scope>
    <source>
        <strain evidence="1 2">NCTC10038</strain>
    </source>
</reference>
<organism evidence="1 2">
    <name type="scientific">Pseudomonas fluorescens</name>
    <dbReference type="NCBI Taxonomy" id="294"/>
    <lineage>
        <taxon>Bacteria</taxon>
        <taxon>Pseudomonadati</taxon>
        <taxon>Pseudomonadota</taxon>
        <taxon>Gammaproteobacteria</taxon>
        <taxon>Pseudomonadales</taxon>
        <taxon>Pseudomonadaceae</taxon>
        <taxon>Pseudomonas</taxon>
    </lineage>
</organism>